<accession>A0A2I1TWH9</accession>
<evidence type="ECO:0000256" key="1">
    <source>
        <dbReference type="ARBA" id="ARBA00006525"/>
    </source>
</evidence>
<dbReference type="PANTHER" id="PTHR43022:SF1">
    <property type="entry name" value="PROTEIN SMF"/>
    <property type="match status" value="1"/>
</dbReference>
<feature type="domain" description="Smf/DprA SLOG" evidence="2">
    <location>
        <begin position="89"/>
        <end position="281"/>
    </location>
</feature>
<comment type="similarity">
    <text evidence="1">Belongs to the DprA/Smf family.</text>
</comment>
<dbReference type="PANTHER" id="PTHR43022">
    <property type="entry name" value="PROTEIN SMF"/>
    <property type="match status" value="1"/>
</dbReference>
<dbReference type="RefSeq" id="WP_101782713.1">
    <property type="nucleotide sequence ID" value="NZ_JASOIB010000013.1"/>
</dbReference>
<dbReference type="InterPro" id="IPR057666">
    <property type="entry name" value="DrpA_SLOG"/>
</dbReference>
<dbReference type="EMBL" id="PKID01000013">
    <property type="protein sequence ID" value="PKZ97964.1"/>
    <property type="molecule type" value="Genomic_DNA"/>
</dbReference>
<dbReference type="InterPro" id="IPR003488">
    <property type="entry name" value="DprA"/>
</dbReference>
<name>A0A2I1TWH9_STRMT</name>
<evidence type="ECO:0000313" key="3">
    <source>
        <dbReference type="EMBL" id="PKZ97964.1"/>
    </source>
</evidence>
<comment type="caution">
    <text evidence="3">The sequence shown here is derived from an EMBL/GenBank/DDBJ whole genome shotgun (WGS) entry which is preliminary data.</text>
</comment>
<gene>
    <name evidence="3" type="ORF">CYK19_09690</name>
</gene>
<evidence type="ECO:0000259" key="2">
    <source>
        <dbReference type="Pfam" id="PF02481"/>
    </source>
</evidence>
<reference evidence="3 4" key="1">
    <citation type="submission" date="2017-12" db="EMBL/GenBank/DDBJ databases">
        <title>Phylogenetic diversity of female urinary microbiome.</title>
        <authorList>
            <person name="Thomas-White K."/>
            <person name="Wolfe A.J."/>
        </authorList>
    </citation>
    <scope>NUCLEOTIDE SEQUENCE [LARGE SCALE GENOMIC DNA]</scope>
    <source>
        <strain evidence="3 4">UMB0079</strain>
    </source>
</reference>
<dbReference type="Gene3D" id="3.40.50.450">
    <property type="match status" value="1"/>
</dbReference>
<protein>
    <recommendedName>
        <fullName evidence="2">Smf/DprA SLOG domain-containing protein</fullName>
    </recommendedName>
</protein>
<dbReference type="Pfam" id="PF02481">
    <property type="entry name" value="DNA_processg_A"/>
    <property type="match status" value="1"/>
</dbReference>
<proteinExistence type="inferred from homology"/>
<organism evidence="3 4">
    <name type="scientific">Streptococcus mitis</name>
    <dbReference type="NCBI Taxonomy" id="28037"/>
    <lineage>
        <taxon>Bacteria</taxon>
        <taxon>Bacillati</taxon>
        <taxon>Bacillota</taxon>
        <taxon>Bacilli</taxon>
        <taxon>Lactobacillales</taxon>
        <taxon>Streptococcaceae</taxon>
        <taxon>Streptococcus</taxon>
        <taxon>Streptococcus mitis group</taxon>
    </lineage>
</organism>
<dbReference type="SUPFAM" id="SSF102405">
    <property type="entry name" value="MCP/YpsA-like"/>
    <property type="match status" value="1"/>
</dbReference>
<sequence>MIENYDLSTKIIALSGLKGMGRKRIADFLEDVFSKRGSYDFTFEDISGSKISQLKNLIKTDLTKSNWDFQCNKAKEIIDNSLEKKIATINFNDAEYPKELAVLPKKPLVLFVKGNIKLLTDTKKVAVIGTRQPSVFAQKMTSRITEQLSKLDYTVVSGLAVGCDSLAHEMASITNGKTIAILAHGLDVPIYPKVNRPLADDILRNGGTLVSEYPIGTTLRPSYLVERDEWQSGMSLGTITIESSNSGGSRHATYKALEQDRALAVLDHTLFKNGKGWQVYFSNDSAISLNQQLLAEKKAFPLYSLDSIFEFDKEMQSIKEKVNKKYSRITTNKTIVTTNKQDNIIQTSLF</sequence>
<dbReference type="AlphaFoldDB" id="A0A2I1TWH9"/>
<dbReference type="Proteomes" id="UP000234902">
    <property type="component" value="Unassembled WGS sequence"/>
</dbReference>
<dbReference type="GO" id="GO:0009294">
    <property type="term" value="P:DNA-mediated transformation"/>
    <property type="evidence" value="ECO:0007669"/>
    <property type="project" value="InterPro"/>
</dbReference>
<evidence type="ECO:0000313" key="4">
    <source>
        <dbReference type="Proteomes" id="UP000234902"/>
    </source>
</evidence>